<accession>A0A414CL88</accession>
<dbReference type="AlphaFoldDB" id="A0A414CL88"/>
<dbReference type="GO" id="GO:0016758">
    <property type="term" value="F:hexosyltransferase activity"/>
    <property type="evidence" value="ECO:0007669"/>
    <property type="project" value="UniProtKB-ARBA"/>
</dbReference>
<organism evidence="2 3">
    <name type="scientific">Streptococcus parasanguinis</name>
    <dbReference type="NCBI Taxonomy" id="1318"/>
    <lineage>
        <taxon>Bacteria</taxon>
        <taxon>Bacillati</taxon>
        <taxon>Bacillota</taxon>
        <taxon>Bacilli</taxon>
        <taxon>Lactobacillales</taxon>
        <taxon>Streptococcaceae</taxon>
        <taxon>Streptococcus</taxon>
    </lineage>
</organism>
<dbReference type="Gene3D" id="3.40.50.2000">
    <property type="entry name" value="Glycogen Phosphorylase B"/>
    <property type="match status" value="2"/>
</dbReference>
<name>A0A414CL88_STRPA</name>
<keyword evidence="2" id="KW-0808">Transferase</keyword>
<sequence>MKKIKIDVVAVPLSGHLYPTLNLVKPLLDDPTMEIRVFTGPQKKAVAESLGFTVVPILEDKVEEFERAANNDKKHNLFSAYRQLSRSLDLINHVSDQLLEEWRVNRPDIVIADFITLSAGFVAEQLEIPWITTMATQFAIETPYGPPCFFGGMGVARTKKEEKIQALCRKLTRIGKYCGAFLLRKRLKRYNFKLYNQNGVETIYSPYAIFGIGMMELELKTHFPHQYAWLGPLGTSLEKAEDYPLDLRPYDDKTKVLVTCGTQLPWAKENLLEQTKQLAKEHPECHFFVTLGDGAKEFSEEEVAPNVTVVSYLPYKEYIPQMDYVIHHGGAGIFYQCIEFKKPALILPHDYDQFDYAIRGVEAGIAFQAHRNRTEEIQAGFKALLEKESWEKLERLNKLSKTYKPLDTLEFEIQRLLRRGTDGKL</sequence>
<dbReference type="InterPro" id="IPR002213">
    <property type="entry name" value="UDP_glucos_trans"/>
</dbReference>
<dbReference type="SUPFAM" id="SSF53756">
    <property type="entry name" value="UDP-Glycosyltransferase/glycogen phosphorylase"/>
    <property type="match status" value="1"/>
</dbReference>
<evidence type="ECO:0000259" key="1">
    <source>
        <dbReference type="Pfam" id="PF06722"/>
    </source>
</evidence>
<dbReference type="GO" id="GO:0008194">
    <property type="term" value="F:UDP-glycosyltransferase activity"/>
    <property type="evidence" value="ECO:0007669"/>
    <property type="project" value="InterPro"/>
</dbReference>
<dbReference type="RefSeq" id="WP_118095154.1">
    <property type="nucleotide sequence ID" value="NZ_QSIO01000001.1"/>
</dbReference>
<protein>
    <submittedName>
        <fullName evidence="2">Glycosyl transferase</fullName>
    </submittedName>
</protein>
<dbReference type="Pfam" id="PF06722">
    <property type="entry name" value="EryCIII-like_C"/>
    <property type="match status" value="1"/>
</dbReference>
<dbReference type="Proteomes" id="UP000285773">
    <property type="component" value="Unassembled WGS sequence"/>
</dbReference>
<comment type="caution">
    <text evidence="2">The sequence shown here is derived from an EMBL/GenBank/DDBJ whole genome shotgun (WGS) entry which is preliminary data.</text>
</comment>
<feature type="domain" description="Erythromycin biosynthesis protein CIII-like C-terminal" evidence="1">
    <location>
        <begin position="301"/>
        <end position="390"/>
    </location>
</feature>
<evidence type="ECO:0000313" key="3">
    <source>
        <dbReference type="Proteomes" id="UP000285773"/>
    </source>
</evidence>
<reference evidence="2 3" key="1">
    <citation type="submission" date="2018-08" db="EMBL/GenBank/DDBJ databases">
        <title>A genome reference for cultivated species of the human gut microbiota.</title>
        <authorList>
            <person name="Zou Y."/>
            <person name="Xue W."/>
            <person name="Luo G."/>
        </authorList>
    </citation>
    <scope>NUCLEOTIDE SEQUENCE [LARGE SCALE GENOMIC DNA]</scope>
    <source>
        <strain evidence="2 3">AM33-3BH</strain>
    </source>
</reference>
<dbReference type="InterPro" id="IPR010610">
    <property type="entry name" value="EryCIII-like_C"/>
</dbReference>
<dbReference type="InterPro" id="IPR050426">
    <property type="entry name" value="Glycosyltransferase_28"/>
</dbReference>
<dbReference type="GO" id="GO:0017000">
    <property type="term" value="P:antibiotic biosynthetic process"/>
    <property type="evidence" value="ECO:0007669"/>
    <property type="project" value="UniProtKB-ARBA"/>
</dbReference>
<dbReference type="PANTHER" id="PTHR48050">
    <property type="entry name" value="STEROL 3-BETA-GLUCOSYLTRANSFERASE"/>
    <property type="match status" value="1"/>
</dbReference>
<dbReference type="EMBL" id="QSIO01000001">
    <property type="protein sequence ID" value="RHC95767.1"/>
    <property type="molecule type" value="Genomic_DNA"/>
</dbReference>
<dbReference type="PANTHER" id="PTHR48050:SF13">
    <property type="entry name" value="STEROL 3-BETA-GLUCOSYLTRANSFERASE UGT80A2"/>
    <property type="match status" value="1"/>
</dbReference>
<gene>
    <name evidence="2" type="ORF">DW820_01150</name>
</gene>
<proteinExistence type="predicted"/>
<dbReference type="CDD" id="cd03784">
    <property type="entry name" value="GT1_Gtf-like"/>
    <property type="match status" value="1"/>
</dbReference>
<evidence type="ECO:0000313" key="2">
    <source>
        <dbReference type="EMBL" id="RHC95767.1"/>
    </source>
</evidence>